<evidence type="ECO:0008006" key="3">
    <source>
        <dbReference type="Google" id="ProtNLM"/>
    </source>
</evidence>
<proteinExistence type="predicted"/>
<name>A0ABR5AQX3_BACBA</name>
<protein>
    <recommendedName>
        <fullName evidence="3">Mobile element protein</fullName>
    </recommendedName>
</protein>
<evidence type="ECO:0000313" key="1">
    <source>
        <dbReference type="EMBL" id="KIL77150.1"/>
    </source>
</evidence>
<reference evidence="1 2" key="1">
    <citation type="submission" date="2015-01" db="EMBL/GenBank/DDBJ databases">
        <title>Genome Assembly of Bacillus badius MTCC 1458.</title>
        <authorList>
            <person name="Verma A."/>
            <person name="Khatri I."/>
            <person name="Mual P."/>
            <person name="Subramanian S."/>
            <person name="Krishnamurthi S."/>
        </authorList>
    </citation>
    <scope>NUCLEOTIDE SEQUENCE [LARGE SCALE GENOMIC DNA]</scope>
    <source>
        <strain evidence="1 2">MTCC 1458</strain>
    </source>
</reference>
<dbReference type="Proteomes" id="UP000031982">
    <property type="component" value="Unassembled WGS sequence"/>
</dbReference>
<evidence type="ECO:0000313" key="2">
    <source>
        <dbReference type="Proteomes" id="UP000031982"/>
    </source>
</evidence>
<gene>
    <name evidence="1" type="ORF">SD77_1755</name>
</gene>
<dbReference type="EMBL" id="JXLP01000017">
    <property type="protein sequence ID" value="KIL77150.1"/>
    <property type="molecule type" value="Genomic_DNA"/>
</dbReference>
<sequence length="55" mass="6363">MLTLLLVKEAKIAGMSDEIRWHRNCKLIIKLVCLGFLYARQAVMHCFLNNGMNKL</sequence>
<organism evidence="1 2">
    <name type="scientific">Bacillus badius</name>
    <dbReference type="NCBI Taxonomy" id="1455"/>
    <lineage>
        <taxon>Bacteria</taxon>
        <taxon>Bacillati</taxon>
        <taxon>Bacillota</taxon>
        <taxon>Bacilli</taxon>
        <taxon>Bacillales</taxon>
        <taxon>Bacillaceae</taxon>
        <taxon>Pseudobacillus</taxon>
    </lineage>
</organism>
<comment type="caution">
    <text evidence="1">The sequence shown here is derived from an EMBL/GenBank/DDBJ whole genome shotgun (WGS) entry which is preliminary data.</text>
</comment>
<keyword evidence="2" id="KW-1185">Reference proteome</keyword>
<accession>A0ABR5AQX3</accession>